<dbReference type="AlphaFoldDB" id="A0AAW4X145"/>
<evidence type="ECO:0000256" key="6">
    <source>
        <dbReference type="ARBA" id="ARBA00022989"/>
    </source>
</evidence>
<feature type="transmembrane region" description="Helical" evidence="8">
    <location>
        <begin position="108"/>
        <end position="130"/>
    </location>
</feature>
<dbReference type="Gene3D" id="1.10.3470.10">
    <property type="entry name" value="ABC transporter involved in vitamin B12 uptake, BtuC"/>
    <property type="match status" value="1"/>
</dbReference>
<protein>
    <submittedName>
        <fullName evidence="9">Iron ABC transporter permease</fullName>
    </submittedName>
</protein>
<sequence>MSREFCDKEKKRILAEQQENNKKIYLLTFTLIILITAAAIYSLFIGSAQIEWRDIYRVIFSGSRGMVYNIIWNIRLPSILTSLIAGMGLALSGAVMQCILKNPLASPFTLGISHAAAFGAAFSIVVLDFSAVIENFAFLEGVYLPSAAAFLFSQIAVVIVLFISRQNRATAETIVLAGIALSSLFTAGTTALQFFADDLELASVIYWTFGDPGRTTWNQLLIITIVFIIITAYFIYQSWDYSILNAGDEVASSLGVDSAKLRLTAMTAASILTAVIISFVGIIGFIGLVTPHIIRKIAVGSQRQLFINSALAGGLLLIISDNLARTAFRPVVLPVGVLTAFLGAPLFIYLVIKGRQYW</sequence>
<keyword evidence="7 8" id="KW-0472">Membrane</keyword>
<feature type="transmembrane region" description="Helical" evidence="8">
    <location>
        <begin position="216"/>
        <end position="236"/>
    </location>
</feature>
<feature type="transmembrane region" description="Helical" evidence="8">
    <location>
        <begin position="70"/>
        <end position="96"/>
    </location>
</feature>
<dbReference type="InterPro" id="IPR000522">
    <property type="entry name" value="ABC_transptr_permease_BtuC"/>
</dbReference>
<comment type="similarity">
    <text evidence="2">Belongs to the binding-protein-dependent transport system permease family. FecCD subfamily.</text>
</comment>
<gene>
    <name evidence="9" type="ORF">LJ207_09205</name>
</gene>
<dbReference type="GO" id="GO:0022857">
    <property type="term" value="F:transmembrane transporter activity"/>
    <property type="evidence" value="ECO:0007669"/>
    <property type="project" value="InterPro"/>
</dbReference>
<keyword evidence="6 8" id="KW-1133">Transmembrane helix</keyword>
<keyword evidence="10" id="KW-1185">Reference proteome</keyword>
<dbReference type="RefSeq" id="WP_229346202.1">
    <property type="nucleotide sequence ID" value="NZ_JAJFAT010000012.1"/>
</dbReference>
<evidence type="ECO:0000256" key="7">
    <source>
        <dbReference type="ARBA" id="ARBA00023136"/>
    </source>
</evidence>
<comment type="caution">
    <text evidence="9">The sequence shown here is derived from an EMBL/GenBank/DDBJ whole genome shotgun (WGS) entry which is preliminary data.</text>
</comment>
<feature type="transmembrane region" description="Helical" evidence="8">
    <location>
        <begin position="142"/>
        <end position="163"/>
    </location>
</feature>
<keyword evidence="4" id="KW-1003">Cell membrane</keyword>
<evidence type="ECO:0000256" key="8">
    <source>
        <dbReference type="SAM" id="Phobius"/>
    </source>
</evidence>
<reference evidence="9 10" key="1">
    <citation type="submission" date="2021-10" db="EMBL/GenBank/DDBJ databases">
        <authorList>
            <person name="Grouzdev D.S."/>
            <person name="Pantiukh K.S."/>
            <person name="Krutkina M.S."/>
        </authorList>
    </citation>
    <scope>NUCLEOTIDE SEQUENCE [LARGE SCALE GENOMIC DNA]</scope>
    <source>
        <strain evidence="9 10">Z-7514</strain>
    </source>
</reference>
<evidence type="ECO:0000256" key="4">
    <source>
        <dbReference type="ARBA" id="ARBA00022475"/>
    </source>
</evidence>
<organism evidence="9 10">
    <name type="scientific">Halanaerobium polyolivorans</name>
    <dbReference type="NCBI Taxonomy" id="2886943"/>
    <lineage>
        <taxon>Bacteria</taxon>
        <taxon>Bacillati</taxon>
        <taxon>Bacillota</taxon>
        <taxon>Clostridia</taxon>
        <taxon>Halanaerobiales</taxon>
        <taxon>Halanaerobiaceae</taxon>
        <taxon>Halanaerobium</taxon>
    </lineage>
</organism>
<proteinExistence type="inferred from homology"/>
<dbReference type="CDD" id="cd06550">
    <property type="entry name" value="TM_ABC_iron-siderophores_like"/>
    <property type="match status" value="1"/>
</dbReference>
<feature type="transmembrane region" description="Helical" evidence="8">
    <location>
        <begin position="175"/>
        <end position="196"/>
    </location>
</feature>
<name>A0AAW4X145_9FIRM</name>
<accession>A0AAW4X145</accession>
<feature type="transmembrane region" description="Helical" evidence="8">
    <location>
        <begin position="268"/>
        <end position="294"/>
    </location>
</feature>
<evidence type="ECO:0000256" key="1">
    <source>
        <dbReference type="ARBA" id="ARBA00004651"/>
    </source>
</evidence>
<feature type="transmembrane region" description="Helical" evidence="8">
    <location>
        <begin position="331"/>
        <end position="352"/>
    </location>
</feature>
<dbReference type="InterPro" id="IPR037294">
    <property type="entry name" value="ABC_BtuC-like"/>
</dbReference>
<keyword evidence="5 8" id="KW-0812">Transmembrane</keyword>
<feature type="transmembrane region" description="Helical" evidence="8">
    <location>
        <begin position="306"/>
        <end position="324"/>
    </location>
</feature>
<dbReference type="GO" id="GO:0033214">
    <property type="term" value="P:siderophore-iron import into cell"/>
    <property type="evidence" value="ECO:0007669"/>
    <property type="project" value="TreeGrafter"/>
</dbReference>
<dbReference type="PANTHER" id="PTHR30472">
    <property type="entry name" value="FERRIC ENTEROBACTIN TRANSPORT SYSTEM PERMEASE PROTEIN"/>
    <property type="match status" value="1"/>
</dbReference>
<evidence type="ECO:0000256" key="2">
    <source>
        <dbReference type="ARBA" id="ARBA00007935"/>
    </source>
</evidence>
<evidence type="ECO:0000256" key="3">
    <source>
        <dbReference type="ARBA" id="ARBA00022448"/>
    </source>
</evidence>
<evidence type="ECO:0000256" key="5">
    <source>
        <dbReference type="ARBA" id="ARBA00022692"/>
    </source>
</evidence>
<dbReference type="EMBL" id="JAJFAT010000012">
    <property type="protein sequence ID" value="MCC3145499.1"/>
    <property type="molecule type" value="Genomic_DNA"/>
</dbReference>
<dbReference type="SUPFAM" id="SSF81345">
    <property type="entry name" value="ABC transporter involved in vitamin B12 uptake, BtuC"/>
    <property type="match status" value="1"/>
</dbReference>
<dbReference type="Pfam" id="PF01032">
    <property type="entry name" value="FecCD"/>
    <property type="match status" value="1"/>
</dbReference>
<dbReference type="FunFam" id="1.10.3470.10:FF:000001">
    <property type="entry name" value="Vitamin B12 ABC transporter permease BtuC"/>
    <property type="match status" value="1"/>
</dbReference>
<feature type="transmembrane region" description="Helical" evidence="8">
    <location>
        <begin position="24"/>
        <end position="50"/>
    </location>
</feature>
<dbReference type="Proteomes" id="UP001199296">
    <property type="component" value="Unassembled WGS sequence"/>
</dbReference>
<evidence type="ECO:0000313" key="10">
    <source>
        <dbReference type="Proteomes" id="UP001199296"/>
    </source>
</evidence>
<dbReference type="PANTHER" id="PTHR30472:SF25">
    <property type="entry name" value="ABC TRANSPORTER PERMEASE PROTEIN MJ0876-RELATED"/>
    <property type="match status" value="1"/>
</dbReference>
<comment type="subcellular location">
    <subcellularLocation>
        <location evidence="1">Cell membrane</location>
        <topology evidence="1">Multi-pass membrane protein</topology>
    </subcellularLocation>
</comment>
<keyword evidence="3" id="KW-0813">Transport</keyword>
<evidence type="ECO:0000313" key="9">
    <source>
        <dbReference type="EMBL" id="MCC3145499.1"/>
    </source>
</evidence>
<dbReference type="GO" id="GO:0005886">
    <property type="term" value="C:plasma membrane"/>
    <property type="evidence" value="ECO:0007669"/>
    <property type="project" value="UniProtKB-SubCell"/>
</dbReference>